<keyword evidence="2" id="KW-1003">Cell membrane</keyword>
<dbReference type="GO" id="GO:0016020">
    <property type="term" value="C:membrane"/>
    <property type="evidence" value="ECO:0007669"/>
    <property type="project" value="UniProtKB-SubCell"/>
</dbReference>
<dbReference type="PANTHER" id="PTHR35851">
    <property type="entry name" value="CELL DIVISION PROTEIN FTSQ"/>
    <property type="match status" value="1"/>
</dbReference>
<evidence type="ECO:0000256" key="4">
    <source>
        <dbReference type="ARBA" id="ARBA00022618"/>
    </source>
</evidence>
<keyword evidence="5" id="KW-0812">Transmembrane</keyword>
<protein>
    <recommendedName>
        <fullName evidence="9">POTRA domain-containing protein</fullName>
    </recommendedName>
</protein>
<dbReference type="InterPro" id="IPR034746">
    <property type="entry name" value="POTRA"/>
</dbReference>
<dbReference type="Pfam" id="PF03799">
    <property type="entry name" value="FtsQ_DivIB_C"/>
    <property type="match status" value="1"/>
</dbReference>
<keyword evidence="4" id="KW-0132">Cell division</keyword>
<keyword evidence="8" id="KW-0131">Cell cycle</keyword>
<dbReference type="Gene3D" id="3.40.50.11690">
    <property type="entry name" value="Cell division protein FtsQ/DivIB"/>
    <property type="match status" value="1"/>
</dbReference>
<dbReference type="InterPro" id="IPR005548">
    <property type="entry name" value="Cell_div_FtsQ/DivIB_C"/>
</dbReference>
<feature type="domain" description="POTRA" evidence="9">
    <location>
        <begin position="27"/>
        <end position="95"/>
    </location>
</feature>
<evidence type="ECO:0000256" key="7">
    <source>
        <dbReference type="ARBA" id="ARBA00023136"/>
    </source>
</evidence>
<evidence type="ECO:0000259" key="9">
    <source>
        <dbReference type="PROSITE" id="PS51779"/>
    </source>
</evidence>
<proteinExistence type="predicted"/>
<accession>A0A382BLR6</accession>
<evidence type="ECO:0000256" key="6">
    <source>
        <dbReference type="ARBA" id="ARBA00022989"/>
    </source>
</evidence>
<organism evidence="10">
    <name type="scientific">marine metagenome</name>
    <dbReference type="NCBI Taxonomy" id="408172"/>
    <lineage>
        <taxon>unclassified sequences</taxon>
        <taxon>metagenomes</taxon>
        <taxon>ecological metagenomes</taxon>
    </lineage>
</organism>
<evidence type="ECO:0000256" key="5">
    <source>
        <dbReference type="ARBA" id="ARBA00022692"/>
    </source>
</evidence>
<evidence type="ECO:0000256" key="2">
    <source>
        <dbReference type="ARBA" id="ARBA00022475"/>
    </source>
</evidence>
<dbReference type="PROSITE" id="PS51779">
    <property type="entry name" value="POTRA"/>
    <property type="match status" value="1"/>
</dbReference>
<dbReference type="InterPro" id="IPR013685">
    <property type="entry name" value="POTRA_FtsQ_type"/>
</dbReference>
<comment type="subcellular location">
    <subcellularLocation>
        <location evidence="1">Membrane</location>
    </subcellularLocation>
</comment>
<dbReference type="AlphaFoldDB" id="A0A382BLR6"/>
<reference evidence="10" key="1">
    <citation type="submission" date="2018-05" db="EMBL/GenBank/DDBJ databases">
        <authorList>
            <person name="Lanie J.A."/>
            <person name="Ng W.-L."/>
            <person name="Kazmierczak K.M."/>
            <person name="Andrzejewski T.M."/>
            <person name="Davidsen T.M."/>
            <person name="Wayne K.J."/>
            <person name="Tettelin H."/>
            <person name="Glass J.I."/>
            <person name="Rusch D."/>
            <person name="Podicherti R."/>
            <person name="Tsui H.-C.T."/>
            <person name="Winkler M.E."/>
        </authorList>
    </citation>
    <scope>NUCLEOTIDE SEQUENCE</scope>
</reference>
<dbReference type="InterPro" id="IPR045335">
    <property type="entry name" value="FtsQ_C_sf"/>
</dbReference>
<dbReference type="EMBL" id="UINC01030157">
    <property type="protein sequence ID" value="SVB14083.1"/>
    <property type="molecule type" value="Genomic_DNA"/>
</dbReference>
<evidence type="ECO:0000313" key="10">
    <source>
        <dbReference type="EMBL" id="SVB14083.1"/>
    </source>
</evidence>
<keyword evidence="3" id="KW-0997">Cell inner membrane</keyword>
<gene>
    <name evidence="10" type="ORF">METZ01_LOCUS166937</name>
</gene>
<dbReference type="GO" id="GO:0090529">
    <property type="term" value="P:cell septum assembly"/>
    <property type="evidence" value="ECO:0007669"/>
    <property type="project" value="InterPro"/>
</dbReference>
<keyword evidence="7" id="KW-0472">Membrane</keyword>
<dbReference type="PANTHER" id="PTHR35851:SF1">
    <property type="entry name" value="CELL DIVISION PROTEIN FTSQ"/>
    <property type="match status" value="1"/>
</dbReference>
<sequence length="241" mass="27559">MISILSVSAVLSLIWASFCWSRFKGSLSITDVKFTETDVLDTHIYRAVLGEIIGTSSDQVSLREIGDLIESHPYVKAARISHHYPGIIKVEIKERKPIALLKTDPMVLLDREGFVLPDVGNLDNYNLPIMTNFNPEPELYPAGEMALSVKVKDCISWLSRIHNNYTSLYNNLSELKMTSTNEMELILSDHPTHIYLGQDKVWSRINTLKQFEKKLQPKKISDFSYLDMRYENQVIAKGRHS</sequence>
<dbReference type="Pfam" id="PF08478">
    <property type="entry name" value="POTRA_1"/>
    <property type="match status" value="1"/>
</dbReference>
<evidence type="ECO:0000256" key="3">
    <source>
        <dbReference type="ARBA" id="ARBA00022519"/>
    </source>
</evidence>
<name>A0A382BLR6_9ZZZZ</name>
<dbReference type="InterPro" id="IPR026579">
    <property type="entry name" value="FtsQ"/>
</dbReference>
<evidence type="ECO:0000256" key="8">
    <source>
        <dbReference type="ARBA" id="ARBA00023306"/>
    </source>
</evidence>
<keyword evidence="6" id="KW-1133">Transmembrane helix</keyword>
<evidence type="ECO:0000256" key="1">
    <source>
        <dbReference type="ARBA" id="ARBA00004370"/>
    </source>
</evidence>